<name>A0A1J0R7P2_9TRYP</name>
<keyword evidence="4" id="KW-0336">GPI-anchor</keyword>
<evidence type="ECO:0000313" key="11">
    <source>
        <dbReference type="EMBL" id="APD73786.1"/>
    </source>
</evidence>
<sequence>MRSFSPGALLSVLLILTGVTTSHAAAPAAGDNIASYNQLCRMVRLAAAEIATPNKETDADDFETIATIVNLTASDPTALEDIANHDTKEYSSLPTTSKAKMHCTENTWDLCKKAAAYIKANKGNKQIQQWSKAHYSQQTATKIQNLVAGIIATVDELRKINLAAKATAVNTNLAEALLGPTKAKSRIELQTNSTARAAMCGKTDSSADSTLIAGKFIAADMLCICGQAISGNTQTALCAKLSGDPIVEQTADVDYWPD</sequence>
<evidence type="ECO:0000256" key="8">
    <source>
        <dbReference type="ARBA" id="ARBA00023288"/>
    </source>
</evidence>
<evidence type="ECO:0000256" key="7">
    <source>
        <dbReference type="ARBA" id="ARBA00023180"/>
    </source>
</evidence>
<comment type="subcellular location">
    <subcellularLocation>
        <location evidence="2">Cell membrane</location>
        <topology evidence="2">Lipid-anchor</topology>
        <topology evidence="2">GPI-anchor</topology>
    </subcellularLocation>
</comment>
<reference evidence="11" key="1">
    <citation type="submission" date="2016-08" db="EMBL/GenBank/DDBJ databases">
        <title>VSG repertoire of Trypanosoma brucei EATRO 1125.</title>
        <authorList>
            <person name="Cross G.A."/>
        </authorList>
    </citation>
    <scope>NUCLEOTIDE SEQUENCE</scope>
    <source>
        <strain evidence="11">EATRO 1125</strain>
    </source>
</reference>
<evidence type="ECO:0000259" key="10">
    <source>
        <dbReference type="Pfam" id="PF13206"/>
    </source>
</evidence>
<evidence type="ECO:0000256" key="4">
    <source>
        <dbReference type="ARBA" id="ARBA00022622"/>
    </source>
</evidence>
<dbReference type="VEuPathDB" id="TriTrypDB:Tb427_000296300"/>
<keyword evidence="6" id="KW-0472">Membrane</keyword>
<dbReference type="EMBL" id="KX699830">
    <property type="protein sequence ID" value="APD73786.1"/>
    <property type="molecule type" value="Genomic_DNA"/>
</dbReference>
<dbReference type="InterPro" id="IPR025932">
    <property type="entry name" value="Trypano_VSG_B_N_dom"/>
</dbReference>
<protein>
    <submittedName>
        <fullName evidence="11">Variant surface glycoprotein 1125.1609</fullName>
    </submittedName>
</protein>
<dbReference type="GO" id="GO:0098552">
    <property type="term" value="C:side of membrane"/>
    <property type="evidence" value="ECO:0007669"/>
    <property type="project" value="UniProtKB-KW"/>
</dbReference>
<evidence type="ECO:0000256" key="2">
    <source>
        <dbReference type="ARBA" id="ARBA00004609"/>
    </source>
</evidence>
<organism evidence="11">
    <name type="scientific">Trypanosoma brucei</name>
    <dbReference type="NCBI Taxonomy" id="5691"/>
    <lineage>
        <taxon>Eukaryota</taxon>
        <taxon>Discoba</taxon>
        <taxon>Euglenozoa</taxon>
        <taxon>Kinetoplastea</taxon>
        <taxon>Metakinetoplastina</taxon>
        <taxon>Trypanosomatida</taxon>
        <taxon>Trypanosomatidae</taxon>
        <taxon>Trypanosoma</taxon>
    </lineage>
</organism>
<keyword evidence="5 9" id="KW-0732">Signal</keyword>
<evidence type="ECO:0000256" key="6">
    <source>
        <dbReference type="ARBA" id="ARBA00023136"/>
    </source>
</evidence>
<evidence type="ECO:0000256" key="9">
    <source>
        <dbReference type="SAM" id="SignalP"/>
    </source>
</evidence>
<feature type="domain" description="Trypanosome variant surface glycoprotein B-type N-terminal" evidence="10">
    <location>
        <begin position="15"/>
        <end position="240"/>
    </location>
</feature>
<feature type="signal peptide" evidence="9">
    <location>
        <begin position="1"/>
        <end position="24"/>
    </location>
</feature>
<dbReference type="AlphaFoldDB" id="A0A1J0R7P2"/>
<keyword evidence="3" id="KW-1003">Cell membrane</keyword>
<feature type="chain" id="PRO_5013040360" evidence="9">
    <location>
        <begin position="25"/>
        <end position="258"/>
    </location>
</feature>
<dbReference type="Pfam" id="PF13206">
    <property type="entry name" value="VSG_B"/>
    <property type="match status" value="1"/>
</dbReference>
<proteinExistence type="predicted"/>
<comment type="function">
    <text evidence="1">VSG forms a coat on the surface of the parasite. The trypanosome evades the immune response of the host by expressing a series of antigenically distinct VSGs from an estimated 1000 VSG genes.</text>
</comment>
<evidence type="ECO:0000256" key="1">
    <source>
        <dbReference type="ARBA" id="ARBA00002523"/>
    </source>
</evidence>
<evidence type="ECO:0000256" key="3">
    <source>
        <dbReference type="ARBA" id="ARBA00022475"/>
    </source>
</evidence>
<dbReference type="GO" id="GO:0005886">
    <property type="term" value="C:plasma membrane"/>
    <property type="evidence" value="ECO:0007669"/>
    <property type="project" value="UniProtKB-SubCell"/>
</dbReference>
<keyword evidence="8" id="KW-0449">Lipoprotein</keyword>
<keyword evidence="7" id="KW-0325">Glycoprotein</keyword>
<accession>A0A1J0R7P2</accession>
<evidence type="ECO:0000256" key="5">
    <source>
        <dbReference type="ARBA" id="ARBA00022729"/>
    </source>
</evidence>